<feature type="signal peptide" evidence="1">
    <location>
        <begin position="1"/>
        <end position="28"/>
    </location>
</feature>
<evidence type="ECO:0000256" key="1">
    <source>
        <dbReference type="SAM" id="SignalP"/>
    </source>
</evidence>
<evidence type="ECO:0000313" key="3">
    <source>
        <dbReference type="Proteomes" id="UP000078561"/>
    </source>
</evidence>
<gene>
    <name evidence="2" type="primary">ABSGL_10501.1 scaffold 12026</name>
</gene>
<keyword evidence="3" id="KW-1185">Reference proteome</keyword>
<accession>A0A163K0K7</accession>
<dbReference type="InParanoid" id="A0A163K0K7"/>
<protein>
    <recommendedName>
        <fullName evidence="4">SCP domain-containing protein</fullName>
    </recommendedName>
</protein>
<proteinExistence type="predicted"/>
<organism evidence="2">
    <name type="scientific">Absidia glauca</name>
    <name type="common">Pin mould</name>
    <dbReference type="NCBI Taxonomy" id="4829"/>
    <lineage>
        <taxon>Eukaryota</taxon>
        <taxon>Fungi</taxon>
        <taxon>Fungi incertae sedis</taxon>
        <taxon>Mucoromycota</taxon>
        <taxon>Mucoromycotina</taxon>
        <taxon>Mucoromycetes</taxon>
        <taxon>Mucorales</taxon>
        <taxon>Cunninghamellaceae</taxon>
        <taxon>Absidia</taxon>
    </lineage>
</organism>
<name>A0A163K0K7_ABSGL</name>
<dbReference type="AlphaFoldDB" id="A0A163K0K7"/>
<reference evidence="2" key="1">
    <citation type="submission" date="2016-04" db="EMBL/GenBank/DDBJ databases">
        <authorList>
            <person name="Evans L.H."/>
            <person name="Alamgir A."/>
            <person name="Owens N."/>
            <person name="Weber N.D."/>
            <person name="Virtaneva K."/>
            <person name="Barbian K."/>
            <person name="Babar A."/>
            <person name="Rosenke K."/>
        </authorList>
    </citation>
    <scope>NUCLEOTIDE SEQUENCE [LARGE SCALE GENOMIC DNA]</scope>
    <source>
        <strain evidence="2">CBS 101.48</strain>
    </source>
</reference>
<feature type="chain" id="PRO_5007843499" description="SCP domain-containing protein" evidence="1">
    <location>
        <begin position="29"/>
        <end position="115"/>
    </location>
</feature>
<sequence length="115" mass="13022">MAKPFNMNRAFYWALPLTLLAGSAYVVGKNRTHRPKNPIVFEPSGETAQDSEQLEQVRAEWHQRNNGMGLRDVRYPVTNNENVQKGKCGGREGNIPATLDNDWDDFSMKVSWALA</sequence>
<keyword evidence="1" id="KW-0732">Signal</keyword>
<dbReference type="EMBL" id="LT554414">
    <property type="protein sequence ID" value="SAM04635.1"/>
    <property type="molecule type" value="Genomic_DNA"/>
</dbReference>
<dbReference type="OrthoDB" id="2310186at2759"/>
<evidence type="ECO:0008006" key="4">
    <source>
        <dbReference type="Google" id="ProtNLM"/>
    </source>
</evidence>
<evidence type="ECO:0000313" key="2">
    <source>
        <dbReference type="EMBL" id="SAM04635.1"/>
    </source>
</evidence>
<dbReference type="Proteomes" id="UP000078561">
    <property type="component" value="Unassembled WGS sequence"/>
</dbReference>